<evidence type="ECO:0000313" key="3">
    <source>
        <dbReference type="Proteomes" id="UP000777482"/>
    </source>
</evidence>
<organism evidence="2 3">
    <name type="scientific">Rhodotorula mucilaginosa</name>
    <name type="common">Yeast</name>
    <name type="synonym">Rhodotorula rubra</name>
    <dbReference type="NCBI Taxonomy" id="5537"/>
    <lineage>
        <taxon>Eukaryota</taxon>
        <taxon>Fungi</taxon>
        <taxon>Dikarya</taxon>
        <taxon>Basidiomycota</taxon>
        <taxon>Pucciniomycotina</taxon>
        <taxon>Microbotryomycetes</taxon>
        <taxon>Sporidiobolales</taxon>
        <taxon>Sporidiobolaceae</taxon>
        <taxon>Rhodotorula</taxon>
    </lineage>
</organism>
<keyword evidence="1" id="KW-0812">Transmembrane</keyword>
<dbReference type="PANTHER" id="PTHR14256:SF1">
    <property type="entry name" value="GEO09626P1"/>
    <property type="match status" value="1"/>
</dbReference>
<accession>A0A9P6W5U3</accession>
<feature type="transmembrane region" description="Helical" evidence="1">
    <location>
        <begin position="40"/>
        <end position="59"/>
    </location>
</feature>
<evidence type="ECO:0000313" key="2">
    <source>
        <dbReference type="EMBL" id="KAG0662947.1"/>
    </source>
</evidence>
<keyword evidence="1" id="KW-1133">Transmembrane helix</keyword>
<dbReference type="Pfam" id="PF06522">
    <property type="entry name" value="B12D"/>
    <property type="match status" value="1"/>
</dbReference>
<evidence type="ECO:0000256" key="1">
    <source>
        <dbReference type="SAM" id="Phobius"/>
    </source>
</evidence>
<keyword evidence="1" id="KW-0472">Membrane</keyword>
<dbReference type="InterPro" id="IPR010530">
    <property type="entry name" value="B12D"/>
</dbReference>
<dbReference type="Proteomes" id="UP000777482">
    <property type="component" value="Unassembled WGS sequence"/>
</dbReference>
<protein>
    <submittedName>
        <fullName evidence="2">Uncharacterized protein</fullName>
    </submittedName>
</protein>
<comment type="caution">
    <text evidence="2">The sequence shown here is derived from an EMBL/GenBank/DDBJ whole genome shotgun (WGS) entry which is preliminary data.</text>
</comment>
<sequence>MFAAARVGLRSAAPVARRNASTQAGANVKKTLWQTWYEPAALPIFAVVGTACFGAGWYLTRLARHGGPFCHADVIWDRHNNPTPWNNIEQGTLTKMYTTQPEAFDKVYKRERL</sequence>
<dbReference type="PANTHER" id="PTHR14256">
    <property type="entry name" value="NADH-UBIQUINONE OXIDOREDUCTASE MLRQ SUBUNIT"/>
    <property type="match status" value="1"/>
</dbReference>
<dbReference type="OrthoDB" id="5511684at2759"/>
<reference evidence="2 3" key="1">
    <citation type="submission" date="2020-11" db="EMBL/GenBank/DDBJ databases">
        <title>Kefir isolates.</title>
        <authorList>
            <person name="Marcisauskas S."/>
            <person name="Kim Y."/>
            <person name="Blasche S."/>
        </authorList>
    </citation>
    <scope>NUCLEOTIDE SEQUENCE [LARGE SCALE GENOMIC DNA]</scope>
    <source>
        <strain evidence="2 3">KR</strain>
    </source>
</reference>
<proteinExistence type="predicted"/>
<name>A0A9P6W5U3_RHOMI</name>
<gene>
    <name evidence="2" type="ORF">C6P46_003035</name>
</gene>
<dbReference type="EMBL" id="PUHQ01000023">
    <property type="protein sequence ID" value="KAG0662947.1"/>
    <property type="molecule type" value="Genomic_DNA"/>
</dbReference>
<keyword evidence="3" id="KW-1185">Reference proteome</keyword>
<dbReference type="AlphaFoldDB" id="A0A9P6W5U3"/>